<accession>A0A2T1F452</accession>
<evidence type="ECO:0000313" key="2">
    <source>
        <dbReference type="EMBL" id="PSB39716.1"/>
    </source>
</evidence>
<protein>
    <submittedName>
        <fullName evidence="2">Uncharacterized protein</fullName>
    </submittedName>
</protein>
<feature type="transmembrane region" description="Helical" evidence="1">
    <location>
        <begin position="97"/>
        <end position="121"/>
    </location>
</feature>
<dbReference type="EMBL" id="PVWO01000755">
    <property type="protein sequence ID" value="PSB39716.1"/>
    <property type="molecule type" value="Genomic_DNA"/>
</dbReference>
<keyword evidence="3" id="KW-1185">Reference proteome</keyword>
<evidence type="ECO:0000256" key="1">
    <source>
        <dbReference type="SAM" id="Phobius"/>
    </source>
</evidence>
<gene>
    <name evidence="2" type="ORF">C7B77_28985</name>
</gene>
<comment type="caution">
    <text evidence="2">The sequence shown here is derived from an EMBL/GenBank/DDBJ whole genome shotgun (WGS) entry which is preliminary data.</text>
</comment>
<dbReference type="AlphaFoldDB" id="A0A2T1F452"/>
<dbReference type="OrthoDB" id="572382at2"/>
<sequence>MLYRLSCLGVSLFCYGLAQALPCLLFFIVPNDFVGKYIPSGKLNAYGYPIDIYDYSGIELTIAGLFGLLFMQIPPALGWLANPAYWLSSVFFMQQKYLNAAIAGSLAVIIGYLGTISAFWYDLPNGSSPNSHLALDRLLAGFWFWLAAPGIIALASVIRMTILRRT</sequence>
<keyword evidence="1" id="KW-0472">Membrane</keyword>
<evidence type="ECO:0000313" key="3">
    <source>
        <dbReference type="Proteomes" id="UP000238937"/>
    </source>
</evidence>
<feature type="transmembrane region" description="Helical" evidence="1">
    <location>
        <begin position="62"/>
        <end position="85"/>
    </location>
</feature>
<organism evidence="2 3">
    <name type="scientific">Chamaesiphon polymorphus CCALA 037</name>
    <dbReference type="NCBI Taxonomy" id="2107692"/>
    <lineage>
        <taxon>Bacteria</taxon>
        <taxon>Bacillati</taxon>
        <taxon>Cyanobacteriota</taxon>
        <taxon>Cyanophyceae</taxon>
        <taxon>Gomontiellales</taxon>
        <taxon>Chamaesiphonaceae</taxon>
        <taxon>Chamaesiphon</taxon>
    </lineage>
</organism>
<name>A0A2T1F452_9CYAN</name>
<reference evidence="2 3" key="1">
    <citation type="submission" date="2018-03" db="EMBL/GenBank/DDBJ databases">
        <title>The ancient ancestry and fast evolution of plastids.</title>
        <authorList>
            <person name="Moore K.R."/>
            <person name="Magnabosco C."/>
            <person name="Momper L."/>
            <person name="Gold D.A."/>
            <person name="Bosak T."/>
            <person name="Fournier G.P."/>
        </authorList>
    </citation>
    <scope>NUCLEOTIDE SEQUENCE [LARGE SCALE GENOMIC DNA]</scope>
    <source>
        <strain evidence="2 3">CCALA 037</strain>
    </source>
</reference>
<dbReference type="Proteomes" id="UP000238937">
    <property type="component" value="Unassembled WGS sequence"/>
</dbReference>
<keyword evidence="1" id="KW-0812">Transmembrane</keyword>
<keyword evidence="1" id="KW-1133">Transmembrane helix</keyword>
<proteinExistence type="predicted"/>
<feature type="transmembrane region" description="Helical" evidence="1">
    <location>
        <begin position="141"/>
        <end position="162"/>
    </location>
</feature>